<evidence type="ECO:0000313" key="5">
    <source>
        <dbReference type="Proteomes" id="UP000636891"/>
    </source>
</evidence>
<dbReference type="SUPFAM" id="SSF55545">
    <property type="entry name" value="beta-N-acetylhexosaminidase-like domain"/>
    <property type="match status" value="1"/>
</dbReference>
<comment type="caution">
    <text evidence="4">The sequence shown here is derived from an EMBL/GenBank/DDBJ whole genome shotgun (WGS) entry which is preliminary data.</text>
</comment>
<sequence>MKNILLVFCLLAAGTGFVRAGGLTLASHGKSGYVIIIPEKATPVEKKAADEFRRLFALSSSVELPVCTDARRPSAREIVIGNTSRSNSAADTSGLQQDGFVIRTDRKSLSIRGGSEKGVLYGVYTFFDKYLGYRCYSPTVFKYPTLAKVTVAAGIADRQVPVNLYRNVFYEVADDPFYADWHKLDHMKPDWGMWVHTFAQLLPPDRYFAEHPEYYALVDGKRVGMQADGHLCAQLCLTDPDVLETVVENLGDRMREQPDALYWSVSQNDTYAEHGYNCACPSCRELDEQAGAPSGSVVAFANRVAARFPDKMISTLAYRYSRTAPKGIRPADNVNIMLCDIECNRHRPIETDPTSRAFRTDFEEWGKIAKSILMWDYVIQFSNLMAPYPNLRTLQPNMQYFVRNGVTAQFQQGNISKGGEFCELRPYLVARLLWNPDVDIRAELADFLSGYYEEAGPHIAAYIDLMHDELEKSGLPLTIYGKPYDHYEKGYMRPELFARYEVLFDEAEKAVVSKPDVLERVRVARLPLTFSLFEIAKARGTAEDRVFEQADGRWRVRPEITVLLDDFHALCNKVKIRHFVEGGVSPDEYCRQTREALEAATRK</sequence>
<keyword evidence="1" id="KW-0378">Hydrolase</keyword>
<dbReference type="PANTHER" id="PTHR47406:SF2">
    <property type="entry name" value="ALPHA GLUCURONIDASE N-TERMINAL DOMAIN-CONTAINING PROTEIN"/>
    <property type="match status" value="1"/>
</dbReference>
<dbReference type="InterPro" id="IPR029018">
    <property type="entry name" value="Hex-like_dom2"/>
</dbReference>
<dbReference type="Gene3D" id="3.30.379.10">
    <property type="entry name" value="Chitobiase/beta-hexosaminidase domain 2-like"/>
    <property type="match status" value="1"/>
</dbReference>
<accession>A0ABR7CKH7</accession>
<dbReference type="Proteomes" id="UP000636891">
    <property type="component" value="Unassembled WGS sequence"/>
</dbReference>
<dbReference type="InterPro" id="IPR032287">
    <property type="entry name" value="DUF4838"/>
</dbReference>
<proteinExistence type="predicted"/>
<dbReference type="RefSeq" id="WP_118655458.1">
    <property type="nucleotide sequence ID" value="NZ_JACOOK010000002.1"/>
</dbReference>
<dbReference type="Pfam" id="PF16126">
    <property type="entry name" value="DUF4838"/>
    <property type="match status" value="1"/>
</dbReference>
<evidence type="ECO:0000256" key="1">
    <source>
        <dbReference type="ARBA" id="ARBA00022801"/>
    </source>
</evidence>
<name>A0ABR7CKH7_9BACT</name>
<reference evidence="4 5" key="1">
    <citation type="submission" date="2020-08" db="EMBL/GenBank/DDBJ databases">
        <title>Genome public.</title>
        <authorList>
            <person name="Liu C."/>
            <person name="Sun Q."/>
        </authorList>
    </citation>
    <scope>NUCLEOTIDE SEQUENCE [LARGE SCALE GENOMIC DNA]</scope>
    <source>
        <strain evidence="4 5">New-7</strain>
    </source>
</reference>
<feature type="chain" id="PRO_5045602146" evidence="2">
    <location>
        <begin position="21"/>
        <end position="603"/>
    </location>
</feature>
<gene>
    <name evidence="4" type="ORF">H8S08_03875</name>
</gene>
<protein>
    <submittedName>
        <fullName evidence="4">DUF4838 domain-containing protein</fullName>
    </submittedName>
</protein>
<dbReference type="EMBL" id="JACOOK010000002">
    <property type="protein sequence ID" value="MBC5616158.1"/>
    <property type="molecule type" value="Genomic_DNA"/>
</dbReference>
<dbReference type="Pfam" id="PF03648">
    <property type="entry name" value="Glyco_hydro_67N"/>
    <property type="match status" value="1"/>
</dbReference>
<feature type="signal peptide" evidence="2">
    <location>
        <begin position="1"/>
        <end position="20"/>
    </location>
</feature>
<evidence type="ECO:0000313" key="4">
    <source>
        <dbReference type="EMBL" id="MBC5616158.1"/>
    </source>
</evidence>
<keyword evidence="5" id="KW-1185">Reference proteome</keyword>
<dbReference type="InterPro" id="IPR005154">
    <property type="entry name" value="Glyco_hydro_67_aGlcAse_N"/>
</dbReference>
<organism evidence="4 5">
    <name type="scientific">Alistipes hominis</name>
    <dbReference type="NCBI Taxonomy" id="2763015"/>
    <lineage>
        <taxon>Bacteria</taxon>
        <taxon>Pseudomonadati</taxon>
        <taxon>Bacteroidota</taxon>
        <taxon>Bacteroidia</taxon>
        <taxon>Bacteroidales</taxon>
        <taxon>Rikenellaceae</taxon>
        <taxon>Alistipes</taxon>
    </lineage>
</organism>
<feature type="domain" description="Alpha glucuronidase N-terminal" evidence="3">
    <location>
        <begin position="36"/>
        <end position="125"/>
    </location>
</feature>
<evidence type="ECO:0000256" key="2">
    <source>
        <dbReference type="SAM" id="SignalP"/>
    </source>
</evidence>
<dbReference type="PANTHER" id="PTHR47406">
    <property type="entry name" value="COAGULATION FACTOR 5/8 TYPE, C-TERMINAL"/>
    <property type="match status" value="1"/>
</dbReference>
<evidence type="ECO:0000259" key="3">
    <source>
        <dbReference type="Pfam" id="PF03648"/>
    </source>
</evidence>
<keyword evidence="2" id="KW-0732">Signal</keyword>